<evidence type="ECO:0000313" key="3">
    <source>
        <dbReference type="Proteomes" id="UP001266305"/>
    </source>
</evidence>
<evidence type="ECO:0000313" key="2">
    <source>
        <dbReference type="EMBL" id="KAK2112231.1"/>
    </source>
</evidence>
<protein>
    <submittedName>
        <fullName evidence="2">Uncharacterized protein</fullName>
    </submittedName>
</protein>
<feature type="compositionally biased region" description="Pro residues" evidence="1">
    <location>
        <begin position="171"/>
        <end position="181"/>
    </location>
</feature>
<proteinExistence type="predicted"/>
<keyword evidence="3" id="KW-1185">Reference proteome</keyword>
<accession>A0ABQ9VS78</accession>
<gene>
    <name evidence="2" type="ORF">P7K49_011978</name>
</gene>
<feature type="region of interest" description="Disordered" evidence="1">
    <location>
        <begin position="212"/>
        <end position="232"/>
    </location>
</feature>
<organism evidence="2 3">
    <name type="scientific">Saguinus oedipus</name>
    <name type="common">Cotton-top tamarin</name>
    <name type="synonym">Oedipomidas oedipus</name>
    <dbReference type="NCBI Taxonomy" id="9490"/>
    <lineage>
        <taxon>Eukaryota</taxon>
        <taxon>Metazoa</taxon>
        <taxon>Chordata</taxon>
        <taxon>Craniata</taxon>
        <taxon>Vertebrata</taxon>
        <taxon>Euteleostomi</taxon>
        <taxon>Mammalia</taxon>
        <taxon>Eutheria</taxon>
        <taxon>Euarchontoglires</taxon>
        <taxon>Primates</taxon>
        <taxon>Haplorrhini</taxon>
        <taxon>Platyrrhini</taxon>
        <taxon>Cebidae</taxon>
        <taxon>Callitrichinae</taxon>
        <taxon>Saguinus</taxon>
    </lineage>
</organism>
<reference evidence="2 3" key="1">
    <citation type="submission" date="2023-05" db="EMBL/GenBank/DDBJ databases">
        <title>B98-5 Cell Line De Novo Hybrid Assembly: An Optical Mapping Approach.</title>
        <authorList>
            <person name="Kananen K."/>
            <person name="Auerbach J.A."/>
            <person name="Kautto E."/>
            <person name="Blachly J.S."/>
        </authorList>
    </citation>
    <scope>NUCLEOTIDE SEQUENCE [LARGE SCALE GENOMIC DNA]</scope>
    <source>
        <strain evidence="2">B95-8</strain>
        <tissue evidence="2">Cell line</tissue>
    </source>
</reference>
<feature type="region of interest" description="Disordered" evidence="1">
    <location>
        <begin position="111"/>
        <end position="186"/>
    </location>
</feature>
<comment type="caution">
    <text evidence="2">The sequence shown here is derived from an EMBL/GenBank/DDBJ whole genome shotgun (WGS) entry which is preliminary data.</text>
</comment>
<dbReference type="EMBL" id="JASSZA010000005">
    <property type="protein sequence ID" value="KAK2112231.1"/>
    <property type="molecule type" value="Genomic_DNA"/>
</dbReference>
<evidence type="ECO:0000256" key="1">
    <source>
        <dbReference type="SAM" id="MobiDB-lite"/>
    </source>
</evidence>
<name>A0ABQ9VS78_SAGOE</name>
<sequence>MDPGWERLQQPILLPLSTGQVQPREPGEPSVQSLTSCHCSQPFLALHAAALSSLPLALKHLKEAYLSTQASHLTTEMTSRITETSLVQSSRMGLLRTVCSAAQSKANVTFLRETPQQAQRRMDTGCPGTFRASHRDDPGDNLAKGPQTTASASASGPAGSAQHDSPTSYRPTPPHPAPHTPSPLCSQRPHFFWKARSSLGSRMFSSGSQLLCLQGRGQGSMRRQADDRGFAK</sequence>
<feature type="compositionally biased region" description="Low complexity" evidence="1">
    <location>
        <begin position="146"/>
        <end position="170"/>
    </location>
</feature>
<dbReference type="Proteomes" id="UP001266305">
    <property type="component" value="Unassembled WGS sequence"/>
</dbReference>
<feature type="compositionally biased region" description="Basic and acidic residues" evidence="1">
    <location>
        <begin position="223"/>
        <end position="232"/>
    </location>
</feature>